<gene>
    <name evidence="1" type="ORF">FBU59_001732</name>
</gene>
<evidence type="ECO:0000313" key="2">
    <source>
        <dbReference type="Proteomes" id="UP001150603"/>
    </source>
</evidence>
<reference evidence="1" key="1">
    <citation type="submission" date="2022-07" db="EMBL/GenBank/DDBJ databases">
        <title>Phylogenomic reconstructions and comparative analyses of Kickxellomycotina fungi.</title>
        <authorList>
            <person name="Reynolds N.K."/>
            <person name="Stajich J.E."/>
            <person name="Barry K."/>
            <person name="Grigoriev I.V."/>
            <person name="Crous P."/>
            <person name="Smith M.E."/>
        </authorList>
    </citation>
    <scope>NUCLEOTIDE SEQUENCE</scope>
    <source>
        <strain evidence="1">NRRL 5244</strain>
    </source>
</reference>
<dbReference type="EMBL" id="JANBPW010000827">
    <property type="protein sequence ID" value="KAJ1948141.1"/>
    <property type="molecule type" value="Genomic_DNA"/>
</dbReference>
<accession>A0ACC1JDC0</accession>
<name>A0ACC1JDC0_9FUNG</name>
<proteinExistence type="predicted"/>
<protein>
    <submittedName>
        <fullName evidence="1">Uncharacterized protein</fullName>
    </submittedName>
</protein>
<comment type="caution">
    <text evidence="1">The sequence shown here is derived from an EMBL/GenBank/DDBJ whole genome shotgun (WGS) entry which is preliminary data.</text>
</comment>
<organism evidence="1 2">
    <name type="scientific">Linderina macrospora</name>
    <dbReference type="NCBI Taxonomy" id="4868"/>
    <lineage>
        <taxon>Eukaryota</taxon>
        <taxon>Fungi</taxon>
        <taxon>Fungi incertae sedis</taxon>
        <taxon>Zoopagomycota</taxon>
        <taxon>Kickxellomycotina</taxon>
        <taxon>Kickxellomycetes</taxon>
        <taxon>Kickxellales</taxon>
        <taxon>Kickxellaceae</taxon>
        <taxon>Linderina</taxon>
    </lineage>
</organism>
<keyword evidence="2" id="KW-1185">Reference proteome</keyword>
<evidence type="ECO:0000313" key="1">
    <source>
        <dbReference type="EMBL" id="KAJ1948141.1"/>
    </source>
</evidence>
<dbReference type="Proteomes" id="UP001150603">
    <property type="component" value="Unassembled WGS sequence"/>
</dbReference>
<sequence>MQNLAGLGVPQTRRVVGRTRHHKRAWLVDVDRPQSSLVASVRAHALSVVRVPQVRSVILRDRQQKVAVLVVLDLGQRTRVSLQQNGPLHQEKQRSN</sequence>